<dbReference type="EMBL" id="ABNSCA010000032">
    <property type="protein sequence ID" value="ELN6934590.1"/>
    <property type="molecule type" value="Genomic_DNA"/>
</dbReference>
<dbReference type="PANTHER" id="PTHR41773">
    <property type="entry name" value="GTP PYROPHOSPHATASE-RELATED"/>
    <property type="match status" value="1"/>
</dbReference>
<name>A0AAI9CYA1_9VIBR</name>
<dbReference type="Pfam" id="PF04607">
    <property type="entry name" value="RelA_SpoT"/>
    <property type="match status" value="1"/>
</dbReference>
<dbReference type="SMART" id="SM00954">
    <property type="entry name" value="RelA_SpoT"/>
    <property type="match status" value="1"/>
</dbReference>
<proteinExistence type="predicted"/>
<evidence type="ECO:0000313" key="3">
    <source>
        <dbReference type="Proteomes" id="UP001253463"/>
    </source>
</evidence>
<dbReference type="InterPro" id="IPR043519">
    <property type="entry name" value="NT_sf"/>
</dbReference>
<dbReference type="PANTHER" id="PTHR41773:SF1">
    <property type="entry name" value="RELA_SPOT DOMAIN-CONTAINING PROTEIN"/>
    <property type="match status" value="1"/>
</dbReference>
<comment type="caution">
    <text evidence="2">The sequence shown here is derived from an EMBL/GenBank/DDBJ whole genome shotgun (WGS) entry which is preliminary data.</text>
</comment>
<dbReference type="CDD" id="cd05399">
    <property type="entry name" value="NT_Rel-Spo_like"/>
    <property type="match status" value="1"/>
</dbReference>
<reference evidence="2" key="1">
    <citation type="submission" date="2023-10" db="EMBL/GenBank/DDBJ databases">
        <authorList>
            <consortium name="PulseNet: The National Subtyping Network for Foodborne Disease Surveillance"/>
        </authorList>
    </citation>
    <scope>NUCLEOTIDE SEQUENCE</scope>
    <source>
        <strain evidence="2">PNUSAV004886</strain>
    </source>
</reference>
<gene>
    <name evidence="2" type="ORF">RZY48_004102</name>
</gene>
<dbReference type="SUPFAM" id="SSF81301">
    <property type="entry name" value="Nucleotidyltransferase"/>
    <property type="match status" value="1"/>
</dbReference>
<dbReference type="Gene3D" id="3.30.460.10">
    <property type="entry name" value="Beta Polymerase, domain 2"/>
    <property type="match status" value="1"/>
</dbReference>
<dbReference type="InterPro" id="IPR007685">
    <property type="entry name" value="RelA_SpoT"/>
</dbReference>
<dbReference type="Gene3D" id="1.10.287.860">
    <property type="entry name" value="Nucleotidyltransferase"/>
    <property type="match status" value="1"/>
</dbReference>
<evidence type="ECO:0000259" key="1">
    <source>
        <dbReference type="SMART" id="SM00954"/>
    </source>
</evidence>
<feature type="domain" description="RelA/SpoT" evidence="1">
    <location>
        <begin position="42"/>
        <end position="170"/>
    </location>
</feature>
<protein>
    <recommendedName>
        <fullName evidence="1">RelA/SpoT domain-containing protein</fullName>
    </recommendedName>
</protein>
<dbReference type="GO" id="GO:0015969">
    <property type="term" value="P:guanosine tetraphosphate metabolic process"/>
    <property type="evidence" value="ECO:0007669"/>
    <property type="project" value="InterPro"/>
</dbReference>
<evidence type="ECO:0000313" key="2">
    <source>
        <dbReference type="EMBL" id="ELN6934590.1"/>
    </source>
</evidence>
<dbReference type="AlphaFoldDB" id="A0AAI9CYA1"/>
<organism evidence="2 3">
    <name type="scientific">Vibrio navarrensis</name>
    <dbReference type="NCBI Taxonomy" id="29495"/>
    <lineage>
        <taxon>Bacteria</taxon>
        <taxon>Pseudomonadati</taxon>
        <taxon>Pseudomonadota</taxon>
        <taxon>Gammaproteobacteria</taxon>
        <taxon>Vibrionales</taxon>
        <taxon>Vibrionaceae</taxon>
        <taxon>Vibrio</taxon>
    </lineage>
</organism>
<dbReference type="Proteomes" id="UP001253463">
    <property type="component" value="Unassembled WGS sequence"/>
</dbReference>
<accession>A0AAI9CYA1</accession>
<sequence>MEEFLKNYRNKLPLYETFTERLESLLIEIIKAEEVKVHFTESRAKSVASVEEKLLRPDKTYKNPKKEIPDLVGVRLVLYYQDDIDKVESIIKREFNILEEEKNHQADKYSPDKFGYLSVHYVVKLNELRAELSEWKAMSDFHAEIQIRTVLQHSWAAISHALQYKREGDVAPQLRRKLFRLAGLFELADEQFIEIRDQRLLIDIESQESVKNNEQSAFLNTSIIKELIHNSNRFEKIVNEAKSLGAKFDDAEEQDVEYLGVVTEECERLGINTIEDFTNLVSQDYSSYLSNLELKDWFVSNSFILYLILICQFPEKFQVDYLVNQRGWAKKIASEVTGAVVSCKA</sequence>